<feature type="domain" description="Zn(2)-C6 fungal-type" evidence="3">
    <location>
        <begin position="26"/>
        <end position="51"/>
    </location>
</feature>
<dbReference type="Proteomes" id="UP000829685">
    <property type="component" value="Unassembled WGS sequence"/>
</dbReference>
<comment type="caution">
    <text evidence="4">The sequence shown here is derived from an EMBL/GenBank/DDBJ whole genome shotgun (WGS) entry which is preliminary data.</text>
</comment>
<dbReference type="PANTHER" id="PTHR37534">
    <property type="entry name" value="TRANSCRIPTIONAL ACTIVATOR PROTEIN UGA3"/>
    <property type="match status" value="1"/>
</dbReference>
<dbReference type="Pfam" id="PF00172">
    <property type="entry name" value="Zn_clus"/>
    <property type="match status" value="1"/>
</dbReference>
<gene>
    <name evidence="4" type="ORF">JX265_005869</name>
</gene>
<dbReference type="EMBL" id="JAFIMR010000012">
    <property type="protein sequence ID" value="KAI1871883.1"/>
    <property type="molecule type" value="Genomic_DNA"/>
</dbReference>
<name>A0A9P9WNZ1_9PEZI</name>
<dbReference type="AlphaFoldDB" id="A0A9P9WNZ1"/>
<evidence type="ECO:0000256" key="2">
    <source>
        <dbReference type="ARBA" id="ARBA00023242"/>
    </source>
</evidence>
<dbReference type="InterPro" id="IPR021858">
    <property type="entry name" value="Fun_TF"/>
</dbReference>
<dbReference type="GO" id="GO:0008270">
    <property type="term" value="F:zinc ion binding"/>
    <property type="evidence" value="ECO:0007669"/>
    <property type="project" value="InterPro"/>
</dbReference>
<sequence length="734" mass="82280">MRVSISGKSWLGLKGSLFDRSEGATLRRVKCDELRPTCLLCKTSGLACGGYGKNIFFTSGDDGALVRDGIRFRRLLFTEAERKAMSQWLMSSVPPTLVSRQLSRLDEHCENAAPYDSIELHSGPFGVFRDRPALETGPELPQSGFELDWSNDLDYCPEMENNLACRPPKESTHQLSTIQQWHDPYLATMLNGSLQDMLPDASDICSILDVNDLGTTLRNLSEGNSGMQEPELSLAAPRQEASNGPDTVLQNIFPASIIDLCRISQTATSHPSTLAYAPMPVPGDAVFLLKHYSSTVVNFISPFGHAKTPWHILFIPHVKSCLAALTMGENLCHASLTIFFGTLAVSASSLEETKQSHSMWRERAKMYERQARKHCHAALETAYRVPKAAKYKTILMALLTVIHMYTVFGSQDRVDFYFIETEKFIRVKGLNRQKSRKVRMLHHCYAFQRIFYESLCINDNNNFSHRDAVQRAIASSNLAMYSKDSVSFHISRWRNLSQELCKSKTQEEGENDLHLERPGVWPATLYPEIYGVPEVLMCLLSCIIQLGKEKDAIGQNGSSVTSFLDRAKILERCIERYQRQDNTSAMCLPDSNADELDKLAKITNAVQNALAIYFYRRIYDVNASLLQHMVASVLDSLIRSQRTGTGDACGSLGLVWPAFIAACEAEDATIRKAFTEWFETCTRSSGFKTFSTTAKTIAEVWRIKSSLNSESSWIDLLRAGPQLPGWPEMPMTAE</sequence>
<evidence type="ECO:0000256" key="1">
    <source>
        <dbReference type="ARBA" id="ARBA00004123"/>
    </source>
</evidence>
<reference evidence="4" key="1">
    <citation type="submission" date="2021-03" db="EMBL/GenBank/DDBJ databases">
        <title>Revisited historic fungal species revealed as producer of novel bioactive compounds through whole genome sequencing and comparative genomics.</title>
        <authorList>
            <person name="Vignolle G.A."/>
            <person name="Hochenegger N."/>
            <person name="Mach R.L."/>
            <person name="Mach-Aigner A.R."/>
            <person name="Javad Rahimi M."/>
            <person name="Salim K.A."/>
            <person name="Chan C.M."/>
            <person name="Lim L.B.L."/>
            <person name="Cai F."/>
            <person name="Druzhinina I.S."/>
            <person name="U'Ren J.M."/>
            <person name="Derntl C."/>
        </authorList>
    </citation>
    <scope>NUCLEOTIDE SEQUENCE</scope>
    <source>
        <strain evidence="4">TUCIM 5799</strain>
    </source>
</reference>
<protein>
    <recommendedName>
        <fullName evidence="3">Zn(2)-C6 fungal-type domain-containing protein</fullName>
    </recommendedName>
</protein>
<dbReference type="GO" id="GO:0005634">
    <property type="term" value="C:nucleus"/>
    <property type="evidence" value="ECO:0007669"/>
    <property type="project" value="UniProtKB-SubCell"/>
</dbReference>
<evidence type="ECO:0000313" key="4">
    <source>
        <dbReference type="EMBL" id="KAI1871883.1"/>
    </source>
</evidence>
<dbReference type="SUPFAM" id="SSF57701">
    <property type="entry name" value="Zn2/Cys6 DNA-binding domain"/>
    <property type="match status" value="1"/>
</dbReference>
<keyword evidence="2" id="KW-0539">Nucleus</keyword>
<dbReference type="Pfam" id="PF11951">
    <property type="entry name" value="Fungal_trans_2"/>
    <property type="match status" value="1"/>
</dbReference>
<evidence type="ECO:0000259" key="3">
    <source>
        <dbReference type="Pfam" id="PF00172"/>
    </source>
</evidence>
<dbReference type="GO" id="GO:0000981">
    <property type="term" value="F:DNA-binding transcription factor activity, RNA polymerase II-specific"/>
    <property type="evidence" value="ECO:0007669"/>
    <property type="project" value="InterPro"/>
</dbReference>
<organism evidence="4 5">
    <name type="scientific">Neoarthrinium moseri</name>
    <dbReference type="NCBI Taxonomy" id="1658444"/>
    <lineage>
        <taxon>Eukaryota</taxon>
        <taxon>Fungi</taxon>
        <taxon>Dikarya</taxon>
        <taxon>Ascomycota</taxon>
        <taxon>Pezizomycotina</taxon>
        <taxon>Sordariomycetes</taxon>
        <taxon>Xylariomycetidae</taxon>
        <taxon>Amphisphaeriales</taxon>
        <taxon>Apiosporaceae</taxon>
        <taxon>Neoarthrinium</taxon>
    </lineage>
</organism>
<dbReference type="InterPro" id="IPR036864">
    <property type="entry name" value="Zn2-C6_fun-type_DNA-bd_sf"/>
</dbReference>
<dbReference type="PANTHER" id="PTHR37534:SF46">
    <property type="entry name" value="ZN(II)2CYS6 TRANSCRIPTION FACTOR (EUROFUNG)"/>
    <property type="match status" value="1"/>
</dbReference>
<keyword evidence="5" id="KW-1185">Reference proteome</keyword>
<proteinExistence type="predicted"/>
<evidence type="ECO:0000313" key="5">
    <source>
        <dbReference type="Proteomes" id="UP000829685"/>
    </source>
</evidence>
<accession>A0A9P9WNZ1</accession>
<dbReference type="InterPro" id="IPR001138">
    <property type="entry name" value="Zn2Cys6_DnaBD"/>
</dbReference>
<dbReference type="CDD" id="cd00067">
    <property type="entry name" value="GAL4"/>
    <property type="match status" value="1"/>
</dbReference>
<comment type="subcellular location">
    <subcellularLocation>
        <location evidence="1">Nucleus</location>
    </subcellularLocation>
</comment>